<feature type="domain" description="HTH iclR-type" evidence="4">
    <location>
        <begin position="10"/>
        <end position="72"/>
    </location>
</feature>
<dbReference type="KEGG" id="sedi:EBB79_24385"/>
<evidence type="ECO:0000313" key="7">
    <source>
        <dbReference type="Proteomes" id="UP000283063"/>
    </source>
</evidence>
<accession>A0A3T0NAH0</accession>
<dbReference type="InterPro" id="IPR011991">
    <property type="entry name" value="ArsR-like_HTH"/>
</dbReference>
<protein>
    <submittedName>
        <fullName evidence="6">IclR family transcriptional regulator</fullName>
    </submittedName>
</protein>
<dbReference type="OrthoDB" id="6057486at2"/>
<dbReference type="PANTHER" id="PTHR30136">
    <property type="entry name" value="HELIX-TURN-HELIX TRANSCRIPTIONAL REGULATOR, ICLR FAMILY"/>
    <property type="match status" value="1"/>
</dbReference>
<dbReference type="PROSITE" id="PS51078">
    <property type="entry name" value="ICLR_ED"/>
    <property type="match status" value="1"/>
</dbReference>
<evidence type="ECO:0000259" key="4">
    <source>
        <dbReference type="PROSITE" id="PS51077"/>
    </source>
</evidence>
<evidence type="ECO:0000259" key="5">
    <source>
        <dbReference type="PROSITE" id="PS51078"/>
    </source>
</evidence>
<dbReference type="Gene3D" id="1.10.10.10">
    <property type="entry name" value="Winged helix-like DNA-binding domain superfamily/Winged helix DNA-binding domain"/>
    <property type="match status" value="1"/>
</dbReference>
<sequence length="267" mass="29189">MSETTDKYRAPALEKGLDIIELLANHGEGLTQGEVAKALDRSQSEIYRMLSTLVRRGYIVRSASGDHYSLSLKMFSISQRHPPIGRVIEAALPRMRAVTRLAWQSCHMGMESNGDIVVVASAESPGSWGLALKTGTVVGLWNTGTGRVLAAFRSKQEVDELIALHRRAIGEPELDRAEFDAHLKRIRTSGFEKMPSATTVGVTNISFPIIGPSNNVVAVLSCPYLERVDDLDVPSLDEIVELYGQLANELSALYGNHNAQAQMIEST</sequence>
<dbReference type="RefSeq" id="WP_127751524.1">
    <property type="nucleotide sequence ID" value="NZ_CP033223.1"/>
</dbReference>
<dbReference type="SMART" id="SM00346">
    <property type="entry name" value="HTH_ICLR"/>
    <property type="match status" value="1"/>
</dbReference>
<evidence type="ECO:0000256" key="3">
    <source>
        <dbReference type="ARBA" id="ARBA00023163"/>
    </source>
</evidence>
<geneLocation type="plasmid" evidence="6 7">
    <name>pW43D</name>
</geneLocation>
<dbReference type="EMBL" id="CP033223">
    <property type="protein sequence ID" value="AZV81026.1"/>
    <property type="molecule type" value="Genomic_DNA"/>
</dbReference>
<dbReference type="InterPro" id="IPR050707">
    <property type="entry name" value="HTH_MetabolicPath_Reg"/>
</dbReference>
<dbReference type="Proteomes" id="UP000283063">
    <property type="component" value="Plasmid pW43D"/>
</dbReference>
<reference evidence="6 7" key="1">
    <citation type="submission" date="2018-10" db="EMBL/GenBank/DDBJ databases">
        <title>Parasedimentitalea marina sp. nov., a psychrophilic bacterium isolated from deep seawater of the New Britain Trench.</title>
        <authorList>
            <person name="Cao J."/>
        </authorList>
    </citation>
    <scope>NUCLEOTIDE SEQUENCE [LARGE SCALE GENOMIC DNA]</scope>
    <source>
        <strain evidence="6 7">W43</strain>
        <plasmid evidence="6 7">pW43D</plasmid>
    </source>
</reference>
<evidence type="ECO:0000256" key="2">
    <source>
        <dbReference type="ARBA" id="ARBA00023125"/>
    </source>
</evidence>
<dbReference type="SUPFAM" id="SSF46785">
    <property type="entry name" value="Winged helix' DNA-binding domain"/>
    <property type="match status" value="1"/>
</dbReference>
<evidence type="ECO:0000313" key="6">
    <source>
        <dbReference type="EMBL" id="AZV81026.1"/>
    </source>
</evidence>
<gene>
    <name evidence="6" type="ORF">EBB79_24385</name>
</gene>
<proteinExistence type="predicted"/>
<dbReference type="GO" id="GO:0003677">
    <property type="term" value="F:DNA binding"/>
    <property type="evidence" value="ECO:0007669"/>
    <property type="project" value="UniProtKB-KW"/>
</dbReference>
<dbReference type="Pfam" id="PF01614">
    <property type="entry name" value="IclR_C"/>
    <property type="match status" value="1"/>
</dbReference>
<dbReference type="InterPro" id="IPR014757">
    <property type="entry name" value="Tscrpt_reg_IclR_C"/>
</dbReference>
<keyword evidence="2" id="KW-0238">DNA-binding</keyword>
<dbReference type="InterPro" id="IPR036388">
    <property type="entry name" value="WH-like_DNA-bd_sf"/>
</dbReference>
<organism evidence="6 7">
    <name type="scientific">Parasedimentitalea marina</name>
    <dbReference type="NCBI Taxonomy" id="2483033"/>
    <lineage>
        <taxon>Bacteria</taxon>
        <taxon>Pseudomonadati</taxon>
        <taxon>Pseudomonadota</taxon>
        <taxon>Alphaproteobacteria</taxon>
        <taxon>Rhodobacterales</taxon>
        <taxon>Paracoccaceae</taxon>
        <taxon>Parasedimentitalea</taxon>
    </lineage>
</organism>
<dbReference type="Gene3D" id="3.30.450.40">
    <property type="match status" value="1"/>
</dbReference>
<name>A0A3T0NAH0_9RHOB</name>
<keyword evidence="7" id="KW-1185">Reference proteome</keyword>
<dbReference type="GO" id="GO:0003700">
    <property type="term" value="F:DNA-binding transcription factor activity"/>
    <property type="evidence" value="ECO:0007669"/>
    <property type="project" value="TreeGrafter"/>
</dbReference>
<dbReference type="PROSITE" id="PS51077">
    <property type="entry name" value="HTH_ICLR"/>
    <property type="match status" value="1"/>
</dbReference>
<dbReference type="Pfam" id="PF09339">
    <property type="entry name" value="HTH_IclR"/>
    <property type="match status" value="1"/>
</dbReference>
<keyword evidence="3" id="KW-0804">Transcription</keyword>
<dbReference type="AlphaFoldDB" id="A0A3T0NAH0"/>
<dbReference type="GO" id="GO:0045892">
    <property type="term" value="P:negative regulation of DNA-templated transcription"/>
    <property type="evidence" value="ECO:0007669"/>
    <property type="project" value="TreeGrafter"/>
</dbReference>
<dbReference type="SUPFAM" id="SSF55781">
    <property type="entry name" value="GAF domain-like"/>
    <property type="match status" value="1"/>
</dbReference>
<dbReference type="InterPro" id="IPR029016">
    <property type="entry name" value="GAF-like_dom_sf"/>
</dbReference>
<keyword evidence="6" id="KW-0614">Plasmid</keyword>
<evidence type="ECO:0000256" key="1">
    <source>
        <dbReference type="ARBA" id="ARBA00023015"/>
    </source>
</evidence>
<keyword evidence="1" id="KW-0805">Transcription regulation</keyword>
<dbReference type="InterPro" id="IPR005471">
    <property type="entry name" value="Tscrpt_reg_IclR_N"/>
</dbReference>
<feature type="domain" description="IclR-ED" evidence="5">
    <location>
        <begin position="73"/>
        <end position="256"/>
    </location>
</feature>
<dbReference type="PANTHER" id="PTHR30136:SF7">
    <property type="entry name" value="HTH-TYPE TRANSCRIPTIONAL REGULATOR KDGR-RELATED"/>
    <property type="match status" value="1"/>
</dbReference>
<dbReference type="CDD" id="cd00090">
    <property type="entry name" value="HTH_ARSR"/>
    <property type="match status" value="1"/>
</dbReference>
<dbReference type="InterPro" id="IPR036390">
    <property type="entry name" value="WH_DNA-bd_sf"/>
</dbReference>